<dbReference type="Pfam" id="PF05140">
    <property type="entry name" value="ResB"/>
    <property type="match status" value="1"/>
</dbReference>
<dbReference type="InterPro" id="IPR007816">
    <property type="entry name" value="ResB-like_domain"/>
</dbReference>
<evidence type="ECO:0000256" key="3">
    <source>
        <dbReference type="ARBA" id="ARBA00022748"/>
    </source>
</evidence>
<evidence type="ECO:0000313" key="9">
    <source>
        <dbReference type="EMBL" id="CAB4849125.1"/>
    </source>
</evidence>
<sequence length="552" mass="58800">MNDPMSAAASRESQDDAQRLSTAPLDVDSAVEPMGIGVLGWLRWAWRTLTSMRTALVLLFLLAVASVPGSLFPQRGSNPLRVNDYLANDPVKGRILDRLGMFDVFSSSWFAAIYVLLFISLAGCVLPRTLLHAKIVRSRPPVAPRHLARLPEHRMLDIASDPQVVLDSSAAWLRGHRWRVDTSEFDGRGGWVAAEKGYARETGNLLFHLSLLVLLVSVGVGAFNGFKATVIVREGSSFADTQAQFDSFAPGRGFDPTSLPPFSFTLNKFSADYQRGGQQNGAARTFAADVTLVREPGAAKESARIEVNDPLVVGGVKVFLVGHGYAPMVTVRNAKGDIVFHDSVVFLPQDGNFKSTGVVKVPDTVPQLGLVGFFLPTAVVDPVLGPTSTFPAADRPAIYISAWTGDLGLGTGRPQSVYSLNTSTMSRLGIEELAPGDVWALPGGNGTVTFDGYVQWASFTVAHDPGKELAVVSAVLAITGLALSLLIRRRRVWVRVASGEPGVTVVEVAGLTRSEHASVGDEVEALVAALGGGPSENPSRTPAPGQGSKPQT</sequence>
<evidence type="ECO:0000256" key="5">
    <source>
        <dbReference type="ARBA" id="ARBA00023136"/>
    </source>
</evidence>
<dbReference type="PANTHER" id="PTHR31566:SF0">
    <property type="entry name" value="CYTOCHROME C BIOGENESIS PROTEIN CCS1, CHLOROPLASTIC"/>
    <property type="match status" value="1"/>
</dbReference>
<keyword evidence="2 7" id="KW-0812">Transmembrane</keyword>
<keyword evidence="3" id="KW-0201">Cytochrome c-type biogenesis</keyword>
<evidence type="ECO:0000259" key="8">
    <source>
        <dbReference type="Pfam" id="PF05140"/>
    </source>
</evidence>
<dbReference type="PANTHER" id="PTHR31566">
    <property type="entry name" value="CYTOCHROME C BIOGENESIS PROTEIN CCS1, CHLOROPLASTIC"/>
    <property type="match status" value="1"/>
</dbReference>
<dbReference type="AlphaFoldDB" id="A0A6J7BVJ8"/>
<keyword evidence="4 7" id="KW-1133">Transmembrane helix</keyword>
<evidence type="ECO:0000256" key="7">
    <source>
        <dbReference type="SAM" id="Phobius"/>
    </source>
</evidence>
<keyword evidence="5 7" id="KW-0472">Membrane</keyword>
<feature type="domain" description="ResB-like" evidence="8">
    <location>
        <begin position="52"/>
        <end position="523"/>
    </location>
</feature>
<dbReference type="GO" id="GO:0016020">
    <property type="term" value="C:membrane"/>
    <property type="evidence" value="ECO:0007669"/>
    <property type="project" value="UniProtKB-SubCell"/>
</dbReference>
<feature type="transmembrane region" description="Helical" evidence="7">
    <location>
        <begin position="55"/>
        <end position="72"/>
    </location>
</feature>
<comment type="subcellular location">
    <subcellularLocation>
        <location evidence="1">Membrane</location>
        <topology evidence="1">Multi-pass membrane protein</topology>
    </subcellularLocation>
</comment>
<evidence type="ECO:0000256" key="4">
    <source>
        <dbReference type="ARBA" id="ARBA00022989"/>
    </source>
</evidence>
<name>A0A6J7BVJ8_9ZZZZ</name>
<feature type="region of interest" description="Disordered" evidence="6">
    <location>
        <begin position="530"/>
        <end position="552"/>
    </location>
</feature>
<accession>A0A6J7BVJ8</accession>
<feature type="transmembrane region" description="Helical" evidence="7">
    <location>
        <begin position="109"/>
        <end position="131"/>
    </location>
</feature>
<evidence type="ECO:0000256" key="2">
    <source>
        <dbReference type="ARBA" id="ARBA00022692"/>
    </source>
</evidence>
<protein>
    <submittedName>
        <fullName evidence="9">Unannotated protein</fullName>
    </submittedName>
</protein>
<gene>
    <name evidence="9" type="ORF">UFOPK3268_00719</name>
</gene>
<dbReference type="InterPro" id="IPR023494">
    <property type="entry name" value="Cyt_c_bgen_Ccs1/CcsB/ResB"/>
</dbReference>
<dbReference type="GO" id="GO:0017004">
    <property type="term" value="P:cytochrome complex assembly"/>
    <property type="evidence" value="ECO:0007669"/>
    <property type="project" value="UniProtKB-KW"/>
</dbReference>
<proteinExistence type="predicted"/>
<organism evidence="9">
    <name type="scientific">freshwater metagenome</name>
    <dbReference type="NCBI Taxonomy" id="449393"/>
    <lineage>
        <taxon>unclassified sequences</taxon>
        <taxon>metagenomes</taxon>
        <taxon>ecological metagenomes</taxon>
    </lineage>
</organism>
<feature type="transmembrane region" description="Helical" evidence="7">
    <location>
        <begin position="469"/>
        <end position="487"/>
    </location>
</feature>
<evidence type="ECO:0000256" key="6">
    <source>
        <dbReference type="SAM" id="MobiDB-lite"/>
    </source>
</evidence>
<feature type="transmembrane region" description="Helical" evidence="7">
    <location>
        <begin position="205"/>
        <end position="226"/>
    </location>
</feature>
<evidence type="ECO:0000256" key="1">
    <source>
        <dbReference type="ARBA" id="ARBA00004141"/>
    </source>
</evidence>
<dbReference type="EMBL" id="CAFBIZ010000074">
    <property type="protein sequence ID" value="CAB4849125.1"/>
    <property type="molecule type" value="Genomic_DNA"/>
</dbReference>
<reference evidence="9" key="1">
    <citation type="submission" date="2020-05" db="EMBL/GenBank/DDBJ databases">
        <authorList>
            <person name="Chiriac C."/>
            <person name="Salcher M."/>
            <person name="Ghai R."/>
            <person name="Kavagutti S V."/>
        </authorList>
    </citation>
    <scope>NUCLEOTIDE SEQUENCE</scope>
</reference>